<evidence type="ECO:0000256" key="4">
    <source>
        <dbReference type="PROSITE-ProRule" id="PRU00473"/>
    </source>
</evidence>
<dbReference type="CDD" id="cd07185">
    <property type="entry name" value="OmpA_C-like"/>
    <property type="match status" value="1"/>
</dbReference>
<keyword evidence="5" id="KW-0732">Signal</keyword>
<dbReference type="Gene3D" id="3.30.1330.60">
    <property type="entry name" value="OmpA-like domain"/>
    <property type="match status" value="1"/>
</dbReference>
<dbReference type="GO" id="GO:0009279">
    <property type="term" value="C:cell outer membrane"/>
    <property type="evidence" value="ECO:0007669"/>
    <property type="project" value="UniProtKB-SubCell"/>
</dbReference>
<dbReference type="PROSITE" id="PS51123">
    <property type="entry name" value="OMPA_2"/>
    <property type="match status" value="1"/>
</dbReference>
<evidence type="ECO:0000256" key="1">
    <source>
        <dbReference type="ARBA" id="ARBA00004442"/>
    </source>
</evidence>
<dbReference type="AlphaFoldDB" id="A0A1Y5S0V5"/>
<dbReference type="OrthoDB" id="9782229at2"/>
<dbReference type="PRINTS" id="PR01021">
    <property type="entry name" value="OMPADOMAIN"/>
</dbReference>
<dbReference type="SUPFAM" id="SSF103088">
    <property type="entry name" value="OmpA-like"/>
    <property type="match status" value="1"/>
</dbReference>
<accession>A0A1Y5S0V5</accession>
<dbReference type="PANTHER" id="PTHR30329">
    <property type="entry name" value="STATOR ELEMENT OF FLAGELLAR MOTOR COMPLEX"/>
    <property type="match status" value="1"/>
</dbReference>
<protein>
    <submittedName>
        <fullName evidence="7">Putative lipoprotein YiaD</fullName>
    </submittedName>
</protein>
<evidence type="ECO:0000256" key="2">
    <source>
        <dbReference type="ARBA" id="ARBA00023136"/>
    </source>
</evidence>
<feature type="signal peptide" evidence="5">
    <location>
        <begin position="1"/>
        <end position="19"/>
    </location>
</feature>
<keyword evidence="7" id="KW-0449">Lipoprotein</keyword>
<dbReference type="RefSeq" id="WP_085867937.1">
    <property type="nucleotide sequence ID" value="NZ_FWFQ01000007.1"/>
</dbReference>
<organism evidence="7 8">
    <name type="scientific">Pseudoruegeria aquimaris</name>
    <dbReference type="NCBI Taxonomy" id="393663"/>
    <lineage>
        <taxon>Bacteria</taxon>
        <taxon>Pseudomonadati</taxon>
        <taxon>Pseudomonadota</taxon>
        <taxon>Alphaproteobacteria</taxon>
        <taxon>Rhodobacterales</taxon>
        <taxon>Roseobacteraceae</taxon>
        <taxon>Pseudoruegeria</taxon>
    </lineage>
</organism>
<keyword evidence="8" id="KW-1185">Reference proteome</keyword>
<dbReference type="InterPro" id="IPR036737">
    <property type="entry name" value="OmpA-like_sf"/>
</dbReference>
<evidence type="ECO:0000259" key="6">
    <source>
        <dbReference type="PROSITE" id="PS51123"/>
    </source>
</evidence>
<dbReference type="Pfam" id="PF00691">
    <property type="entry name" value="OmpA"/>
    <property type="match status" value="1"/>
</dbReference>
<dbReference type="InterPro" id="IPR006665">
    <property type="entry name" value="OmpA-like"/>
</dbReference>
<evidence type="ECO:0000256" key="3">
    <source>
        <dbReference type="ARBA" id="ARBA00023237"/>
    </source>
</evidence>
<name>A0A1Y5S0V5_9RHOB</name>
<dbReference type="PROSITE" id="PS51257">
    <property type="entry name" value="PROKAR_LIPOPROTEIN"/>
    <property type="match status" value="1"/>
</dbReference>
<feature type="chain" id="PRO_5012599397" evidence="5">
    <location>
        <begin position="20"/>
        <end position="218"/>
    </location>
</feature>
<dbReference type="InterPro" id="IPR006664">
    <property type="entry name" value="OMP_bac"/>
</dbReference>
<dbReference type="Proteomes" id="UP000193409">
    <property type="component" value="Unassembled WGS sequence"/>
</dbReference>
<gene>
    <name evidence="7" type="primary">yiaD_2</name>
    <name evidence="7" type="ORF">PSA7680_01386</name>
</gene>
<reference evidence="7 8" key="1">
    <citation type="submission" date="2017-03" db="EMBL/GenBank/DDBJ databases">
        <authorList>
            <person name="Afonso C.L."/>
            <person name="Miller P.J."/>
            <person name="Scott M.A."/>
            <person name="Spackman E."/>
            <person name="Goraichik I."/>
            <person name="Dimitrov K.M."/>
            <person name="Suarez D.L."/>
            <person name="Swayne D.E."/>
        </authorList>
    </citation>
    <scope>NUCLEOTIDE SEQUENCE [LARGE SCALE GENOMIC DNA]</scope>
    <source>
        <strain evidence="7 8">CECT 7680</strain>
    </source>
</reference>
<dbReference type="Pfam" id="PF13441">
    <property type="entry name" value="Gly-zipper_YMGG"/>
    <property type="match status" value="1"/>
</dbReference>
<dbReference type="PANTHER" id="PTHR30329:SF21">
    <property type="entry name" value="LIPOPROTEIN YIAD-RELATED"/>
    <property type="match status" value="1"/>
</dbReference>
<evidence type="ECO:0000256" key="5">
    <source>
        <dbReference type="SAM" id="SignalP"/>
    </source>
</evidence>
<evidence type="ECO:0000313" key="8">
    <source>
        <dbReference type="Proteomes" id="UP000193409"/>
    </source>
</evidence>
<proteinExistence type="predicted"/>
<feature type="domain" description="OmpA-like" evidence="6">
    <location>
        <begin position="101"/>
        <end position="218"/>
    </location>
</feature>
<dbReference type="InterPro" id="IPR050330">
    <property type="entry name" value="Bact_OuterMem_StrucFunc"/>
</dbReference>
<keyword evidence="2 4" id="KW-0472">Membrane</keyword>
<keyword evidence="3" id="KW-0998">Cell outer membrane</keyword>
<comment type="subcellular location">
    <subcellularLocation>
        <location evidence="1">Cell outer membrane</location>
    </subcellularLocation>
</comment>
<dbReference type="EMBL" id="FWFQ01000007">
    <property type="protein sequence ID" value="SLN29535.1"/>
    <property type="molecule type" value="Genomic_DNA"/>
</dbReference>
<evidence type="ECO:0000313" key="7">
    <source>
        <dbReference type="EMBL" id="SLN29535.1"/>
    </source>
</evidence>
<dbReference type="InterPro" id="IPR027367">
    <property type="entry name" value="Gly-zipper_YMGG"/>
</dbReference>
<sequence>MFQTRTLLLLTTAGAFALAGCTDPANLPNGAQKTQEGAIIGGVVGGLAGLATAGSNPTKSALLGAAAGAAAGGLIGNRLDQQEAALRQSINNSNIQIVNTGSELKVIMPQGILFATDSAAVNPSIYGDLGALATNLTQYPDSVVEVVGHTDNTGAAAYNQTLSLQRAQSVASILVSNGVPSNRLVPIGRGEDQPIASNLTEEGKAQNRRVEVIIRPTA</sequence>